<proteinExistence type="predicted"/>
<dbReference type="EMBL" id="FWDM01000037">
    <property type="protein sequence ID" value="SLM15521.1"/>
    <property type="molecule type" value="Genomic_DNA"/>
</dbReference>
<keyword evidence="1" id="KW-1133">Transmembrane helix</keyword>
<protein>
    <submittedName>
        <fullName evidence="2">Uncharacterized protein</fullName>
    </submittedName>
</protein>
<gene>
    <name evidence="2" type="ORF">SPIROBIBN47_50036</name>
</gene>
<keyword evidence="1" id="KW-0812">Transmembrane</keyword>
<keyword evidence="1" id="KW-0472">Membrane</keyword>
<dbReference type="AlphaFoldDB" id="A0A3P3XLJ1"/>
<feature type="transmembrane region" description="Helical" evidence="1">
    <location>
        <begin position="143"/>
        <end position="165"/>
    </location>
</feature>
<evidence type="ECO:0000313" key="2">
    <source>
        <dbReference type="EMBL" id="SLM15521.1"/>
    </source>
</evidence>
<evidence type="ECO:0000256" key="1">
    <source>
        <dbReference type="SAM" id="Phobius"/>
    </source>
</evidence>
<accession>A0A3P3XLJ1</accession>
<feature type="transmembrane region" description="Helical" evidence="1">
    <location>
        <begin position="60"/>
        <end position="89"/>
    </location>
</feature>
<feature type="transmembrane region" description="Helical" evidence="1">
    <location>
        <begin position="101"/>
        <end position="123"/>
    </location>
</feature>
<reference evidence="2" key="1">
    <citation type="submission" date="2017-02" db="EMBL/GenBank/DDBJ databases">
        <authorList>
            <person name="Regsiter A."/>
            <person name="William W."/>
        </authorList>
    </citation>
    <scope>NUCLEOTIDE SEQUENCE</scope>
    <source>
        <strain evidence="2">Bib</strain>
    </source>
</reference>
<name>A0A3P3XLJ1_9SPIR</name>
<sequence length="179" mass="19604">MRLFPRPQNGWLKRALILLGAMAFLSVFATIDTSEHFRTWRTARMWTSEQKVTAQAEDAAAMFAIASASVIFNTAIVAFSAVGALALGISVALDNRKWLSVSWAIGLCASACGILYSFTVIIYKIRIGERHILKGPIFDYNLALQPPIVIAIVGYILVFILWIALMRSARANQAGQGGQ</sequence>
<organism evidence="2">
    <name type="scientific">uncultured spirochete</name>
    <dbReference type="NCBI Taxonomy" id="156406"/>
    <lineage>
        <taxon>Bacteria</taxon>
        <taxon>Pseudomonadati</taxon>
        <taxon>Spirochaetota</taxon>
        <taxon>Spirochaetia</taxon>
        <taxon>Spirochaetales</taxon>
        <taxon>environmental samples</taxon>
    </lineage>
</organism>